<gene>
    <name evidence="1" type="ORF">C8R26_102201</name>
</gene>
<dbReference type="InterPro" id="IPR001343">
    <property type="entry name" value="Hemolysn_Ca-bd"/>
</dbReference>
<dbReference type="GO" id="GO:0005509">
    <property type="term" value="F:calcium ion binding"/>
    <property type="evidence" value="ECO:0007669"/>
    <property type="project" value="InterPro"/>
</dbReference>
<dbReference type="SUPFAM" id="SSF51120">
    <property type="entry name" value="beta-Roll"/>
    <property type="match status" value="1"/>
</dbReference>
<protein>
    <recommendedName>
        <fullName evidence="3">Calcium-binding protein</fullName>
    </recommendedName>
</protein>
<dbReference type="EMBL" id="QAOI01000002">
    <property type="protein sequence ID" value="PTQ78631.1"/>
    <property type="molecule type" value="Genomic_DNA"/>
</dbReference>
<proteinExistence type="predicted"/>
<sequence length="761" mass="74370">MAITKAQETEILKVVAGLFNAAPGGSNLSELANLVAGGTSIRQLADDLAANSLFTNGILAGKVTVEDQVAVLMNNFGLTVGDTVTTSADAQAEAYFTAQIEAGVGFGQIVYDAVTFLSTTTDTAFTTTATLLANKALVAHAYSSTSSSTDLTTLQNVLSNVTGTAPYTDDDVAAILEGSGSIGGQSFTLTKSVQALTGTSGNDTFIAGDDGGSAALNAGDSITGGGGTDTLKLFNAAAADNTGSFTSAVISSVENVEATLSASAQTLNVSANADVKKVTLVNGFDGTVTLKAAQTAGLSGGIQTTAAATFAFSDVTGGADTANLELNAADLVTTGGAAGLTIAGVETLNINATGVNLLGTTTLAATTKLVITGAGSVSSTLASTLAKTIDGSAATGDLVIDNSAAAAAIESIKTGTGDDTYTTNYANLTADDVIELGGGTVDSLRFADAATFNDATTQALLTKVTGVEQLGTVNALLTVDGDFVSQTSFYTDGAAGAFALTDVANNTGATFGAGAILASTVGMKLGANTLNVNLAGSKTAAADVTAGLTVTGSANINVDSSGTDGVADNVLALTAADNQAVVVTGSQNLTLTATAAVATTGFSIDGSAFTGKLTVTGTAAADIVKGGSGKDIISGGAGAAVADTLTGNGGADKFTIIAGATSTTFDTITDFVTKSDTIDFSGAVAGSSTNYSEATVAVADFTAALAAANTALDGAAVLYSVQQIGSDTYVFADDAATGSATEVVKLTGVALAGVEFGDIVA</sequence>
<dbReference type="Gene3D" id="2.150.10.10">
    <property type="entry name" value="Serralysin-like metalloprotease, C-terminal"/>
    <property type="match status" value="1"/>
</dbReference>
<reference evidence="1 2" key="1">
    <citation type="submission" date="2018-04" db="EMBL/GenBank/DDBJ databases">
        <title>Active sludge and wastewater microbial communities from Klosterneuburg, Austria.</title>
        <authorList>
            <person name="Wagner M."/>
        </authorList>
    </citation>
    <scope>NUCLEOTIDE SEQUENCE [LARGE SCALE GENOMIC DNA]</scope>
    <source>
        <strain evidence="1 2">Nm49</strain>
    </source>
</reference>
<organism evidence="1 2">
    <name type="scientific">Nitrosomonas oligotropha</name>
    <dbReference type="NCBI Taxonomy" id="42354"/>
    <lineage>
        <taxon>Bacteria</taxon>
        <taxon>Pseudomonadati</taxon>
        <taxon>Pseudomonadota</taxon>
        <taxon>Betaproteobacteria</taxon>
        <taxon>Nitrosomonadales</taxon>
        <taxon>Nitrosomonadaceae</taxon>
        <taxon>Nitrosomonas</taxon>
    </lineage>
</organism>
<dbReference type="InterPro" id="IPR011049">
    <property type="entry name" value="Serralysin-like_metalloprot_C"/>
</dbReference>
<evidence type="ECO:0000313" key="2">
    <source>
        <dbReference type="Proteomes" id="UP000244128"/>
    </source>
</evidence>
<evidence type="ECO:0000313" key="1">
    <source>
        <dbReference type="EMBL" id="PTQ78631.1"/>
    </source>
</evidence>
<dbReference type="Pfam" id="PF00353">
    <property type="entry name" value="HemolysinCabind"/>
    <property type="match status" value="1"/>
</dbReference>
<evidence type="ECO:0008006" key="3">
    <source>
        <dbReference type="Google" id="ProtNLM"/>
    </source>
</evidence>
<dbReference type="RefSeq" id="WP_107802196.1">
    <property type="nucleotide sequence ID" value="NZ_QAOI01000002.1"/>
</dbReference>
<comment type="caution">
    <text evidence="1">The sequence shown here is derived from an EMBL/GenBank/DDBJ whole genome shotgun (WGS) entry which is preliminary data.</text>
</comment>
<accession>A0A2T5I476</accession>
<name>A0A2T5I476_9PROT</name>
<dbReference type="AlphaFoldDB" id="A0A2T5I476"/>
<dbReference type="Proteomes" id="UP000244128">
    <property type="component" value="Unassembled WGS sequence"/>
</dbReference>